<protein>
    <submittedName>
        <fullName evidence="3">Bifunctional hemolysin/adenylate cyclase</fullName>
    </submittedName>
</protein>
<dbReference type="EMBL" id="OMOJ01000003">
    <property type="protein sequence ID" value="SPF80313.1"/>
    <property type="molecule type" value="Genomic_DNA"/>
</dbReference>
<dbReference type="InterPro" id="IPR050557">
    <property type="entry name" value="RTX_toxin/Mannuronan_C5-epim"/>
</dbReference>
<accession>A0A2R8AWB0</accession>
<dbReference type="Proteomes" id="UP000244904">
    <property type="component" value="Unassembled WGS sequence"/>
</dbReference>
<evidence type="ECO:0000313" key="4">
    <source>
        <dbReference type="Proteomes" id="UP000244904"/>
    </source>
</evidence>
<dbReference type="PANTHER" id="PTHR38340">
    <property type="entry name" value="S-LAYER PROTEIN"/>
    <property type="match status" value="1"/>
</dbReference>
<keyword evidence="2" id="KW-0964">Secreted</keyword>
<dbReference type="OrthoDB" id="8455996at2"/>
<dbReference type="GO" id="GO:0005509">
    <property type="term" value="F:calcium ion binding"/>
    <property type="evidence" value="ECO:0007669"/>
    <property type="project" value="InterPro"/>
</dbReference>
<dbReference type="PANTHER" id="PTHR38340:SF1">
    <property type="entry name" value="S-LAYER PROTEIN"/>
    <property type="match status" value="1"/>
</dbReference>
<name>A0A2R8AWB0_9RHOB</name>
<dbReference type="SUPFAM" id="SSF51120">
    <property type="entry name" value="beta-Roll"/>
    <property type="match status" value="4"/>
</dbReference>
<sequence length="703" mass="73275">MAIAHSTVTDNSLLPFNTAGGVNLFEGQNYVYRDTQSQWVELADIFANGIQLGDETYTGFNVKPGYGLQFGNGQGYDTTRIAALYSNIRDYYYRSASDLTGVYVDKNTDRDSVVITWYEMQTSGFTDASVTMQVELMDRGDGDAEVIFRFNDVTGLNYYPHHQYGPSFFVIDGEGSARTPLGYVPGLEMSQYDTIVGNTGVAGVWQFTLEDGQLNTSEFATTAVIEDGTSGDDSYTGSLLGDAIRGADGNDTLDGGYGNDTLNGGAGDDSLTGGFGWNFLFGGDGNDTLDNRGSSGGELYAGAGDNLVRGGGGMETITAGNGNDSIYAGEGSNTINASSGENRIITGSGHDRITTGIDADAIQSGWGNDTINTFAGNDTVEAGGGNDTVHSGDGDDLVVGGDDQDYITAGLGDDFVNGGAGDDKILGAAGNDTLLTGTGSDTVYGGEGNDSLDGGTAAESSYRYYDYSIYRYVYSTPGKELNGDAGDDTIMGSHYNDTISGGTGNDYIDGRRGNDSIGAGDGDDTIIGSEWDGTDEDWIYAGDGADSVFGGGGHDTIYGGAGNDTLVGGFGRDLILGGDGDDIIFGGEGYDNVTGGDGADKFVASGAKTDVSVITDYNPDEGDVLVLDVANVSVGNLRLLGDRLTDLSGNPAEFRSLSLIDVGDDGTLEQTIFTFANATELDRLVLHMADGGIVQDVIDLDLF</sequence>
<dbReference type="InterPro" id="IPR011049">
    <property type="entry name" value="Serralysin-like_metalloprot_C"/>
</dbReference>
<organism evidence="3 4">
    <name type="scientific">Pseudoprimorskyibacter insulae</name>
    <dbReference type="NCBI Taxonomy" id="1695997"/>
    <lineage>
        <taxon>Bacteria</taxon>
        <taxon>Pseudomonadati</taxon>
        <taxon>Pseudomonadota</taxon>
        <taxon>Alphaproteobacteria</taxon>
        <taxon>Rhodobacterales</taxon>
        <taxon>Paracoccaceae</taxon>
        <taxon>Pseudoprimorskyibacter</taxon>
    </lineage>
</organism>
<dbReference type="PRINTS" id="PR00313">
    <property type="entry name" value="CABNDNGRPT"/>
</dbReference>
<reference evidence="4" key="1">
    <citation type="submission" date="2018-03" db="EMBL/GenBank/DDBJ databases">
        <authorList>
            <person name="Rodrigo-Torres L."/>
            <person name="Arahal R. D."/>
            <person name="Lucena T."/>
        </authorList>
    </citation>
    <scope>NUCLEOTIDE SEQUENCE [LARGE SCALE GENOMIC DNA]</scope>
    <source>
        <strain evidence="4">CECT 8871</strain>
    </source>
</reference>
<dbReference type="PROSITE" id="PS00330">
    <property type="entry name" value="HEMOLYSIN_CALCIUM"/>
    <property type="match status" value="3"/>
</dbReference>
<evidence type="ECO:0000313" key="3">
    <source>
        <dbReference type="EMBL" id="SPF80313.1"/>
    </source>
</evidence>
<evidence type="ECO:0000256" key="2">
    <source>
        <dbReference type="ARBA" id="ARBA00022525"/>
    </source>
</evidence>
<dbReference type="InterPro" id="IPR001343">
    <property type="entry name" value="Hemolysn_Ca-bd"/>
</dbReference>
<dbReference type="GO" id="GO:0005576">
    <property type="term" value="C:extracellular region"/>
    <property type="evidence" value="ECO:0007669"/>
    <property type="project" value="UniProtKB-SubCell"/>
</dbReference>
<dbReference type="RefSeq" id="WP_108886172.1">
    <property type="nucleotide sequence ID" value="NZ_OMOJ01000003.1"/>
</dbReference>
<dbReference type="InterPro" id="IPR018511">
    <property type="entry name" value="Hemolysin-typ_Ca-bd_CS"/>
</dbReference>
<gene>
    <name evidence="3" type="primary">cya_10</name>
    <name evidence="3" type="ORF">PRI8871_02116</name>
</gene>
<keyword evidence="4" id="KW-1185">Reference proteome</keyword>
<proteinExistence type="predicted"/>
<dbReference type="Gene3D" id="2.150.10.10">
    <property type="entry name" value="Serralysin-like metalloprotease, C-terminal"/>
    <property type="match status" value="5"/>
</dbReference>
<evidence type="ECO:0000256" key="1">
    <source>
        <dbReference type="ARBA" id="ARBA00004613"/>
    </source>
</evidence>
<dbReference type="Pfam" id="PF00353">
    <property type="entry name" value="HemolysinCabind"/>
    <property type="match status" value="7"/>
</dbReference>
<comment type="subcellular location">
    <subcellularLocation>
        <location evidence="1">Secreted</location>
    </subcellularLocation>
</comment>
<dbReference type="AlphaFoldDB" id="A0A2R8AWB0"/>